<dbReference type="InterPro" id="IPR052929">
    <property type="entry name" value="RNase_H-like_EbsB-rel"/>
</dbReference>
<reference evidence="2 3" key="1">
    <citation type="submission" date="2024-01" db="EMBL/GenBank/DDBJ databases">
        <title>A telomere-to-telomere, gap-free genome of sweet tea (Lithocarpus litseifolius).</title>
        <authorList>
            <person name="Zhou J."/>
        </authorList>
    </citation>
    <scope>NUCLEOTIDE SEQUENCE [LARGE SCALE GENOMIC DNA]</scope>
    <source>
        <strain evidence="2">Zhou-2022a</strain>
        <tissue evidence="2">Leaf</tissue>
    </source>
</reference>
<dbReference type="PANTHER" id="PTHR47074">
    <property type="entry name" value="BNAC02G40300D PROTEIN"/>
    <property type="match status" value="1"/>
</dbReference>
<protein>
    <recommendedName>
        <fullName evidence="1">RNase H type-1 domain-containing protein</fullName>
    </recommendedName>
</protein>
<keyword evidence="3" id="KW-1185">Reference proteome</keyword>
<gene>
    <name evidence="2" type="ORF">SO802_017350</name>
</gene>
<dbReference type="InterPro" id="IPR012337">
    <property type="entry name" value="RNaseH-like_sf"/>
</dbReference>
<dbReference type="Pfam" id="PF13456">
    <property type="entry name" value="RVT_3"/>
    <property type="match status" value="1"/>
</dbReference>
<name>A0AAW2CZS3_9ROSI</name>
<proteinExistence type="predicted"/>
<dbReference type="Gene3D" id="3.30.420.10">
    <property type="entry name" value="Ribonuclease H-like superfamily/Ribonuclease H"/>
    <property type="match status" value="1"/>
</dbReference>
<feature type="domain" description="RNase H type-1" evidence="1">
    <location>
        <begin position="103"/>
        <end position="224"/>
    </location>
</feature>
<dbReference type="InterPro" id="IPR002156">
    <property type="entry name" value="RNaseH_domain"/>
</dbReference>
<dbReference type="InterPro" id="IPR036397">
    <property type="entry name" value="RNaseH_sf"/>
</dbReference>
<dbReference type="InterPro" id="IPR044730">
    <property type="entry name" value="RNase_H-like_dom_plant"/>
</dbReference>
<evidence type="ECO:0000313" key="3">
    <source>
        <dbReference type="Proteomes" id="UP001459277"/>
    </source>
</evidence>
<dbReference type="Proteomes" id="UP001459277">
    <property type="component" value="Unassembled WGS sequence"/>
</dbReference>
<dbReference type="GO" id="GO:0004523">
    <property type="term" value="F:RNA-DNA hybrid ribonuclease activity"/>
    <property type="evidence" value="ECO:0007669"/>
    <property type="project" value="InterPro"/>
</dbReference>
<comment type="caution">
    <text evidence="2">The sequence shown here is derived from an EMBL/GenBank/DDBJ whole genome shotgun (WGS) entry which is preliminary data.</text>
</comment>
<dbReference type="EMBL" id="JAZDWU010000005">
    <property type="protein sequence ID" value="KAL0003569.1"/>
    <property type="molecule type" value="Genomic_DNA"/>
</dbReference>
<sequence>MVLTDDGCDHCHGEPEDVLHALWSCPSISLVWTQNSMWDNTGSSPHFSCFKDLVETIIEIGKDLNSFATTVWAICQPRLPEQMPHSISWPIWKPPPWPKLKVNFDGAVFRENQRAGVGVIVRDAEGRVCASMAESFHILFSVAAVEVLAAKMPLQLTKDLEFHSIILEGDSKIAIDGLLSKNSSLNEYGHLLSEAKEVANQMDLVEFQFVPRQANKSAHNIARHVSKFTVWMEDVPPHLVSVIQADSAIH</sequence>
<dbReference type="PANTHER" id="PTHR47074:SF48">
    <property type="entry name" value="POLYNUCLEOTIDYL TRANSFERASE, RIBONUCLEASE H-LIKE SUPERFAMILY PROTEIN"/>
    <property type="match status" value="1"/>
</dbReference>
<dbReference type="AlphaFoldDB" id="A0AAW2CZS3"/>
<evidence type="ECO:0000259" key="1">
    <source>
        <dbReference type="Pfam" id="PF13456"/>
    </source>
</evidence>
<dbReference type="CDD" id="cd06222">
    <property type="entry name" value="RNase_H_like"/>
    <property type="match status" value="1"/>
</dbReference>
<accession>A0AAW2CZS3</accession>
<evidence type="ECO:0000313" key="2">
    <source>
        <dbReference type="EMBL" id="KAL0003569.1"/>
    </source>
</evidence>
<organism evidence="2 3">
    <name type="scientific">Lithocarpus litseifolius</name>
    <dbReference type="NCBI Taxonomy" id="425828"/>
    <lineage>
        <taxon>Eukaryota</taxon>
        <taxon>Viridiplantae</taxon>
        <taxon>Streptophyta</taxon>
        <taxon>Embryophyta</taxon>
        <taxon>Tracheophyta</taxon>
        <taxon>Spermatophyta</taxon>
        <taxon>Magnoliopsida</taxon>
        <taxon>eudicotyledons</taxon>
        <taxon>Gunneridae</taxon>
        <taxon>Pentapetalae</taxon>
        <taxon>rosids</taxon>
        <taxon>fabids</taxon>
        <taxon>Fagales</taxon>
        <taxon>Fagaceae</taxon>
        <taxon>Lithocarpus</taxon>
    </lineage>
</organism>
<dbReference type="SUPFAM" id="SSF53098">
    <property type="entry name" value="Ribonuclease H-like"/>
    <property type="match status" value="1"/>
</dbReference>
<dbReference type="GO" id="GO:0003676">
    <property type="term" value="F:nucleic acid binding"/>
    <property type="evidence" value="ECO:0007669"/>
    <property type="project" value="InterPro"/>
</dbReference>